<dbReference type="PROSITE" id="PS51257">
    <property type="entry name" value="PROKAR_LIPOPROTEIN"/>
    <property type="match status" value="1"/>
</dbReference>
<protein>
    <submittedName>
        <fullName evidence="3">Uncharacterized protein</fullName>
    </submittedName>
</protein>
<keyword evidence="1" id="KW-0812">Transmembrane</keyword>
<name>A0A0D3ET34_9ORYZ</name>
<dbReference type="EnsemblPlants" id="OBART01G28210.1">
    <property type="protein sequence ID" value="OBART01G28210.1"/>
    <property type="gene ID" value="OBART01G28210"/>
</dbReference>
<dbReference type="eggNOG" id="ENOG502SZH2">
    <property type="taxonomic scope" value="Eukaryota"/>
</dbReference>
<proteinExistence type="predicted"/>
<dbReference type="HOGENOM" id="CLU_191899_0_0_1"/>
<dbReference type="AlphaFoldDB" id="A0A0D3ET34"/>
<organism evidence="3">
    <name type="scientific">Oryza barthii</name>
    <dbReference type="NCBI Taxonomy" id="65489"/>
    <lineage>
        <taxon>Eukaryota</taxon>
        <taxon>Viridiplantae</taxon>
        <taxon>Streptophyta</taxon>
        <taxon>Embryophyta</taxon>
        <taxon>Tracheophyta</taxon>
        <taxon>Spermatophyta</taxon>
        <taxon>Magnoliopsida</taxon>
        <taxon>Liliopsida</taxon>
        <taxon>Poales</taxon>
        <taxon>Poaceae</taxon>
        <taxon>BOP clade</taxon>
        <taxon>Oryzoideae</taxon>
        <taxon>Oryzeae</taxon>
        <taxon>Oryzinae</taxon>
        <taxon>Oryza</taxon>
    </lineage>
</organism>
<evidence type="ECO:0000313" key="3">
    <source>
        <dbReference type="EnsemblPlants" id="OBART01G28210.1"/>
    </source>
</evidence>
<evidence type="ECO:0000256" key="2">
    <source>
        <dbReference type="SAM" id="SignalP"/>
    </source>
</evidence>
<keyword evidence="4" id="KW-1185">Reference proteome</keyword>
<dbReference type="PaxDb" id="65489-OBART01G28210.1"/>
<keyword evidence="2" id="KW-0732">Signal</keyword>
<feature type="chain" id="PRO_5002275283" evidence="2">
    <location>
        <begin position="27"/>
        <end position="63"/>
    </location>
</feature>
<feature type="transmembrane region" description="Helical" evidence="1">
    <location>
        <begin position="36"/>
        <end position="59"/>
    </location>
</feature>
<dbReference type="Proteomes" id="UP000026960">
    <property type="component" value="Chromosome 1"/>
</dbReference>
<evidence type="ECO:0000256" key="1">
    <source>
        <dbReference type="SAM" id="Phobius"/>
    </source>
</evidence>
<dbReference type="Gramene" id="OBART01G28210.1">
    <property type="protein sequence ID" value="OBART01G28210.1"/>
    <property type="gene ID" value="OBART01G28210"/>
</dbReference>
<keyword evidence="1" id="KW-0472">Membrane</keyword>
<reference evidence="3" key="2">
    <citation type="submission" date="2015-03" db="UniProtKB">
        <authorList>
            <consortium name="EnsemblPlants"/>
        </authorList>
    </citation>
    <scope>IDENTIFICATION</scope>
</reference>
<evidence type="ECO:0000313" key="4">
    <source>
        <dbReference type="Proteomes" id="UP000026960"/>
    </source>
</evidence>
<reference evidence="3" key="1">
    <citation type="journal article" date="2009" name="Rice">
        <title>De Novo Next Generation Sequencing of Plant Genomes.</title>
        <authorList>
            <person name="Rounsley S."/>
            <person name="Marri P.R."/>
            <person name="Yu Y."/>
            <person name="He R."/>
            <person name="Sisneros N."/>
            <person name="Goicoechea J.L."/>
            <person name="Lee S.J."/>
            <person name="Angelova A."/>
            <person name="Kudrna D."/>
            <person name="Luo M."/>
            <person name="Affourtit J."/>
            <person name="Desany B."/>
            <person name="Knight J."/>
            <person name="Niazi F."/>
            <person name="Egholm M."/>
            <person name="Wing R.A."/>
        </authorList>
    </citation>
    <scope>NUCLEOTIDE SEQUENCE [LARGE SCALE GENOMIC DNA]</scope>
    <source>
        <strain evidence="3">cv. IRGC 105608</strain>
    </source>
</reference>
<feature type="signal peptide" evidence="2">
    <location>
        <begin position="1"/>
        <end position="26"/>
    </location>
</feature>
<keyword evidence="1" id="KW-1133">Transmembrane helix</keyword>
<accession>A0A0D3ET34</accession>
<sequence length="63" mass="5990">MATKMFRAAAVVVAAAVSCLAGVALAADGPAPSPTSGAAAVSSSVVAAVLCPAVALLFANLRY</sequence>